<keyword evidence="3" id="KW-1185">Reference proteome</keyword>
<dbReference type="Pfam" id="PF06445">
    <property type="entry name" value="GyrI-like"/>
    <property type="match status" value="1"/>
</dbReference>
<dbReference type="SUPFAM" id="SSF55136">
    <property type="entry name" value="Probable bacterial effector-binding domain"/>
    <property type="match status" value="1"/>
</dbReference>
<dbReference type="InterPro" id="IPR029442">
    <property type="entry name" value="GyrI-like"/>
</dbReference>
<dbReference type="InterPro" id="IPR011256">
    <property type="entry name" value="Reg_factor_effector_dom_sf"/>
</dbReference>
<feature type="domain" description="GyrI-like small molecule binding" evidence="1">
    <location>
        <begin position="25"/>
        <end position="200"/>
    </location>
</feature>
<organism evidence="2 3">
    <name type="scientific">Micromonospora cremea</name>
    <dbReference type="NCBI Taxonomy" id="709881"/>
    <lineage>
        <taxon>Bacteria</taxon>
        <taxon>Bacillati</taxon>
        <taxon>Actinomycetota</taxon>
        <taxon>Actinomycetes</taxon>
        <taxon>Micromonosporales</taxon>
        <taxon>Micromonosporaceae</taxon>
        <taxon>Micromonospora</taxon>
    </lineage>
</organism>
<proteinExistence type="predicted"/>
<protein>
    <recommendedName>
        <fullName evidence="1">GyrI-like small molecule binding domain-containing protein</fullName>
    </recommendedName>
</protein>
<dbReference type="PIRSF" id="PIRSF031644">
    <property type="entry name" value="UCP031644"/>
    <property type="match status" value="1"/>
</dbReference>
<reference evidence="3" key="1">
    <citation type="submission" date="2016-12" db="EMBL/GenBank/DDBJ databases">
        <authorList>
            <person name="Varghese N."/>
            <person name="Submissions S."/>
        </authorList>
    </citation>
    <scope>NUCLEOTIDE SEQUENCE [LARGE SCALE GENOMIC DNA]</scope>
    <source>
        <strain evidence="3">DSM 45599</strain>
    </source>
</reference>
<name>A0A1N6B358_9ACTN</name>
<dbReference type="InterPro" id="IPR008319">
    <property type="entry name" value="GyrI-like_CCH_Lin2189-like"/>
</dbReference>
<evidence type="ECO:0000313" key="3">
    <source>
        <dbReference type="Proteomes" id="UP000185124"/>
    </source>
</evidence>
<dbReference type="Proteomes" id="UP000185124">
    <property type="component" value="Unassembled WGS sequence"/>
</dbReference>
<dbReference type="AlphaFoldDB" id="A0A1N6B358"/>
<accession>A0A1N6B358</accession>
<evidence type="ECO:0000313" key="2">
    <source>
        <dbReference type="EMBL" id="SIN40849.1"/>
    </source>
</evidence>
<dbReference type="OrthoDB" id="4772335at2"/>
<dbReference type="EMBL" id="FSQT01000002">
    <property type="protein sequence ID" value="SIN40849.1"/>
    <property type="molecule type" value="Genomic_DNA"/>
</dbReference>
<evidence type="ECO:0000259" key="1">
    <source>
        <dbReference type="Pfam" id="PF06445"/>
    </source>
</evidence>
<gene>
    <name evidence="2" type="ORF">SAMN04489832_6623</name>
</gene>
<sequence length="213" mass="24531">MTNKADDKTDFKKTLDAYQAQRGRFRIVDIPDMQYLMTDGHGDPNTSPAFLEAVEALYPVAYKLKFASKRDLGRDYVVPPLEGLWWAEDMSSFTTERDKSQWDWTLMLMVPDWIDQTMFTTAVEQTEAKHRPARLDDVRLQTLTEGRCVQTLHVGSFDDEADVLARLHQDFIPGHGLRMAGTHHEIYLSDFRKVAPDRRRTILRQPITVDTGA</sequence>
<dbReference type="Gene3D" id="3.20.80.10">
    <property type="entry name" value="Regulatory factor, effector binding domain"/>
    <property type="match status" value="1"/>
</dbReference>
<dbReference type="RefSeq" id="WP_074318210.1">
    <property type="nucleotide sequence ID" value="NZ_FSQT01000002.1"/>
</dbReference>